<dbReference type="PROSITE" id="PS00782">
    <property type="entry name" value="TFIIB"/>
    <property type="match status" value="2"/>
</dbReference>
<dbReference type="SUPFAM" id="SSF47954">
    <property type="entry name" value="Cyclin-like"/>
    <property type="match status" value="2"/>
</dbReference>
<dbReference type="InterPro" id="IPR000812">
    <property type="entry name" value="TFIIB"/>
</dbReference>
<dbReference type="InterPro" id="IPR013137">
    <property type="entry name" value="Znf_TFIIB"/>
</dbReference>
<dbReference type="GO" id="GO:0016251">
    <property type="term" value="F:RNA polymerase II general transcription initiation factor activity"/>
    <property type="evidence" value="ECO:0007669"/>
    <property type="project" value="TreeGrafter"/>
</dbReference>
<feature type="compositionally biased region" description="Basic and acidic residues" evidence="8">
    <location>
        <begin position="112"/>
        <end position="121"/>
    </location>
</feature>
<evidence type="ECO:0000313" key="10">
    <source>
        <dbReference type="EMBL" id="KND86329.1"/>
    </source>
</evidence>
<feature type="compositionally biased region" description="Polar residues" evidence="8">
    <location>
        <begin position="99"/>
        <end position="109"/>
    </location>
</feature>
<dbReference type="Pfam" id="PF08271">
    <property type="entry name" value="Zn_Ribbon_TF"/>
    <property type="match status" value="1"/>
</dbReference>
<dbReference type="GO" id="GO:0070897">
    <property type="term" value="P:transcription preinitiation complex assembly"/>
    <property type="evidence" value="ECO:0007669"/>
    <property type="project" value="InterPro"/>
</dbReference>
<keyword evidence="7" id="KW-0862">Zinc</keyword>
<accession>A0A0L0MX07</accession>
<evidence type="ECO:0000256" key="8">
    <source>
        <dbReference type="SAM" id="MobiDB-lite"/>
    </source>
</evidence>
<dbReference type="AlphaFoldDB" id="A0A0L0MX07"/>
<dbReference type="SUPFAM" id="SSF57783">
    <property type="entry name" value="Zinc beta-ribbon"/>
    <property type="match status" value="1"/>
</dbReference>
<dbReference type="Pfam" id="PF00382">
    <property type="entry name" value="TFIIB"/>
    <property type="match status" value="2"/>
</dbReference>
<keyword evidence="7" id="KW-0863">Zinc-finger</keyword>
<evidence type="ECO:0000256" key="7">
    <source>
        <dbReference type="PROSITE-ProRule" id="PRU00469"/>
    </source>
</evidence>
<evidence type="ECO:0000256" key="2">
    <source>
        <dbReference type="ARBA" id="ARBA00013932"/>
    </source>
</evidence>
<evidence type="ECO:0000256" key="3">
    <source>
        <dbReference type="ARBA" id="ARBA00022737"/>
    </source>
</evidence>
<evidence type="ECO:0000259" key="9">
    <source>
        <dbReference type="PROSITE" id="PS51134"/>
    </source>
</evidence>
<organism evidence="10 11">
    <name type="scientific">Tolypocladium ophioglossoides (strain CBS 100239)</name>
    <name type="common">Snaketongue truffleclub</name>
    <name type="synonym">Elaphocordyceps ophioglossoides</name>
    <dbReference type="NCBI Taxonomy" id="1163406"/>
    <lineage>
        <taxon>Eukaryota</taxon>
        <taxon>Fungi</taxon>
        <taxon>Dikarya</taxon>
        <taxon>Ascomycota</taxon>
        <taxon>Pezizomycotina</taxon>
        <taxon>Sordariomycetes</taxon>
        <taxon>Hypocreomycetidae</taxon>
        <taxon>Hypocreales</taxon>
        <taxon>Ophiocordycipitaceae</taxon>
        <taxon>Tolypocladium</taxon>
    </lineage>
</organism>
<evidence type="ECO:0000256" key="1">
    <source>
        <dbReference type="ARBA" id="ARBA00010857"/>
    </source>
</evidence>
<keyword evidence="5" id="KW-0804">Transcription</keyword>
<keyword evidence="7" id="KW-0479">Metal-binding</keyword>
<evidence type="ECO:0000256" key="4">
    <source>
        <dbReference type="ARBA" id="ARBA00023015"/>
    </source>
</evidence>
<dbReference type="FunFam" id="1.10.472.10:FF:000141">
    <property type="entry name" value="Transcription initiation factor IIB"/>
    <property type="match status" value="1"/>
</dbReference>
<name>A0A0L0MX07_TOLOC</name>
<dbReference type="GO" id="GO:0005634">
    <property type="term" value="C:nucleus"/>
    <property type="evidence" value="ECO:0007669"/>
    <property type="project" value="TreeGrafter"/>
</dbReference>
<dbReference type="GO" id="GO:0008270">
    <property type="term" value="F:zinc ion binding"/>
    <property type="evidence" value="ECO:0007669"/>
    <property type="project" value="UniProtKB-KW"/>
</dbReference>
<dbReference type="CDD" id="cd20551">
    <property type="entry name" value="CYCLIN_TFIIB_rpt1"/>
    <property type="match status" value="1"/>
</dbReference>
<gene>
    <name evidence="10" type="ORF">TOPH_09047</name>
</gene>
<feature type="region of interest" description="Disordered" evidence="8">
    <location>
        <begin position="68"/>
        <end position="121"/>
    </location>
</feature>
<keyword evidence="4" id="KW-0805">Transcription regulation</keyword>
<dbReference type="OrthoDB" id="25790at2759"/>
<dbReference type="PROSITE" id="PS51134">
    <property type="entry name" value="ZF_TFIIB"/>
    <property type="match status" value="1"/>
</dbReference>
<dbReference type="PANTHER" id="PTHR11618">
    <property type="entry name" value="TRANSCRIPTION INITIATION FACTOR IIB-RELATED"/>
    <property type="match status" value="1"/>
</dbReference>
<protein>
    <recommendedName>
        <fullName evidence="2">Transcription initiation factor IIB</fullName>
    </recommendedName>
    <alternativeName>
        <fullName evidence="6">General transcription factor TFIIB</fullName>
    </alternativeName>
</protein>
<comment type="similarity">
    <text evidence="1">Belongs to the TFIIB family.</text>
</comment>
<dbReference type="InterPro" id="IPR013150">
    <property type="entry name" value="TFIIB_cyclin"/>
</dbReference>
<dbReference type="InterPro" id="IPR013763">
    <property type="entry name" value="Cyclin-like_dom"/>
</dbReference>
<dbReference type="GO" id="GO:0097550">
    <property type="term" value="C:transcription preinitiation complex"/>
    <property type="evidence" value="ECO:0007669"/>
    <property type="project" value="TreeGrafter"/>
</dbReference>
<dbReference type="GO" id="GO:0003743">
    <property type="term" value="F:translation initiation factor activity"/>
    <property type="evidence" value="ECO:0007669"/>
    <property type="project" value="UniProtKB-KW"/>
</dbReference>
<keyword evidence="10" id="KW-0648">Protein biosynthesis</keyword>
<dbReference type="STRING" id="1163406.A0A0L0MX07"/>
<feature type="region of interest" description="Disordered" evidence="8">
    <location>
        <begin position="19"/>
        <end position="49"/>
    </location>
</feature>
<dbReference type="SMART" id="SM00385">
    <property type="entry name" value="CYCLIN"/>
    <property type="match status" value="2"/>
</dbReference>
<dbReference type="InterPro" id="IPR036915">
    <property type="entry name" value="Cyclin-like_sf"/>
</dbReference>
<dbReference type="Gene3D" id="1.10.472.10">
    <property type="entry name" value="Cyclin-like"/>
    <property type="match status" value="2"/>
</dbReference>
<dbReference type="FunFam" id="2.20.25.10:FF:000036">
    <property type="entry name" value="Transcription initiation factor IIB"/>
    <property type="match status" value="1"/>
</dbReference>
<feature type="compositionally biased region" description="Low complexity" evidence="8">
    <location>
        <begin position="81"/>
        <end position="96"/>
    </location>
</feature>
<reference evidence="10 11" key="1">
    <citation type="journal article" date="2015" name="BMC Genomics">
        <title>The genome of the truffle-parasite Tolypocladium ophioglossoides and the evolution of antifungal peptaibiotics.</title>
        <authorList>
            <person name="Quandt C.A."/>
            <person name="Bushley K.E."/>
            <person name="Spatafora J.W."/>
        </authorList>
    </citation>
    <scope>NUCLEOTIDE SEQUENCE [LARGE SCALE GENOMIC DNA]</scope>
    <source>
        <strain evidence="10 11">CBS 100239</strain>
    </source>
</reference>
<sequence length="569" mass="63070">MIRGGRGRLRVIITQPRHKVHPARAGLHKASSSASAIRPQASPQQPPFTSLACRQNVTSSDLGIKAHAVQPERKRRISTARNRSLSLPPSQRLRLVSNKRLSSFSTPRASRQRKDEGRGDLICQREYKTSLSFRSSSSLRGDARNPEPLSLQTAKVHSPLLVQLHHDRLWYSDLKTDAPPAARKTVAKKRRQLQRRRKEAKRARKVFDEVTNIYTAQRYEPKMISPGGDGSASGFQEDLNNVLCCPDCKEIPPNLIEEFSSGDMVCQSCGVVVGTRIIDTRSEWRTFANDDHGGDDPSRVGGPQDEFVEGQQLATTVAFSESKAHKALSRTQNNANQDKAQKGLMQAYKEIVSLCEAINMGQNVSNAAKHIFKLVDKYKFMKGKPQEAVIAGCIFIACRQNNVPRTFREIFNLTSVSKKEVGRVFKQLQKFLQKLQDTEGEGATGLNTVTNYENTSVGAEDLCGRYVSQLGFKNQQKISKISRDLAEKANDISALAGRSPLSVAAACIYMACHLVGEPRSSMPIAKQAGVSDGTVKTAYKHLFAAREQLIKKEWLEDGITMDSIPQVQA</sequence>
<dbReference type="Gene3D" id="2.20.25.10">
    <property type="match status" value="1"/>
</dbReference>
<evidence type="ECO:0000313" key="11">
    <source>
        <dbReference type="Proteomes" id="UP000036947"/>
    </source>
</evidence>
<dbReference type="PRINTS" id="PR00685">
    <property type="entry name" value="TIFACTORIIB"/>
</dbReference>
<keyword evidence="11" id="KW-1185">Reference proteome</keyword>
<comment type="caution">
    <text evidence="10">The sequence shown here is derived from an EMBL/GenBank/DDBJ whole genome shotgun (WGS) entry which is preliminary data.</text>
</comment>
<proteinExistence type="inferred from homology"/>
<dbReference type="EMBL" id="LFRF01000061">
    <property type="protein sequence ID" value="KND86329.1"/>
    <property type="molecule type" value="Genomic_DNA"/>
</dbReference>
<evidence type="ECO:0000256" key="6">
    <source>
        <dbReference type="ARBA" id="ARBA00031706"/>
    </source>
</evidence>
<keyword evidence="3" id="KW-0677">Repeat</keyword>
<dbReference type="GO" id="GO:0017025">
    <property type="term" value="F:TBP-class protein binding"/>
    <property type="evidence" value="ECO:0007669"/>
    <property type="project" value="InterPro"/>
</dbReference>
<keyword evidence="10" id="KW-0396">Initiation factor</keyword>
<dbReference type="GO" id="GO:0006367">
    <property type="term" value="P:transcription initiation at RNA polymerase II promoter"/>
    <property type="evidence" value="ECO:0007669"/>
    <property type="project" value="TreeGrafter"/>
</dbReference>
<dbReference type="Proteomes" id="UP000036947">
    <property type="component" value="Unassembled WGS sequence"/>
</dbReference>
<evidence type="ECO:0000256" key="5">
    <source>
        <dbReference type="ARBA" id="ARBA00023163"/>
    </source>
</evidence>
<dbReference type="InterPro" id="IPR023486">
    <property type="entry name" value="TFIIB_CS"/>
</dbReference>
<dbReference type="PANTHER" id="PTHR11618:SF13">
    <property type="entry name" value="TRANSCRIPTION INITIATION FACTOR IIB"/>
    <property type="match status" value="1"/>
</dbReference>
<feature type="domain" description="TFIIB-type" evidence="9">
    <location>
        <begin position="241"/>
        <end position="274"/>
    </location>
</feature>